<keyword evidence="5" id="KW-0804">Transcription</keyword>
<evidence type="ECO:0000313" key="9">
    <source>
        <dbReference type="Proteomes" id="UP000300879"/>
    </source>
</evidence>
<accession>A0A4P8XJ66</accession>
<dbReference type="GO" id="GO:0000156">
    <property type="term" value="F:phosphorelay response regulator activity"/>
    <property type="evidence" value="ECO:0007669"/>
    <property type="project" value="TreeGrafter"/>
</dbReference>
<dbReference type="SUPFAM" id="SSF52172">
    <property type="entry name" value="CheY-like"/>
    <property type="match status" value="1"/>
</dbReference>
<evidence type="ECO:0000256" key="1">
    <source>
        <dbReference type="ARBA" id="ARBA00022553"/>
    </source>
</evidence>
<dbReference type="GO" id="GO:0005829">
    <property type="term" value="C:cytosol"/>
    <property type="evidence" value="ECO:0007669"/>
    <property type="project" value="TreeGrafter"/>
</dbReference>
<dbReference type="Gene3D" id="3.40.50.2300">
    <property type="match status" value="1"/>
</dbReference>
<dbReference type="InterPro" id="IPR011006">
    <property type="entry name" value="CheY-like_superfamily"/>
</dbReference>
<sequence length="264" mass="29224">MSHTATLTKEQQGSLLDLLQEEVPKAPNHSCGLLFLHCAGGMSGTPGYVEAFIQSIPGAGRVYRDRESGIVALLLPGLTLSAAHYQALLLKQHLLRIKPDADPRMALTALTDIPAVHMLNSMAESVRLSITSDIQIFTEHSPSGASKILIVDHDDAVREFLQIRLELQGYHTLEAHDGLKALELIPQWKPDLVLTELNLSGIDGLPFIHHIHQLEVDAPPKIVILTEKRVEQTISQCFQHGVDDYVTKPFSPIELDARIRRCLH</sequence>
<proteinExistence type="predicted"/>
<organism evidence="8 9">
    <name type="scientific">Paenibacillus algicola</name>
    <dbReference type="NCBI Taxonomy" id="2565926"/>
    <lineage>
        <taxon>Bacteria</taxon>
        <taxon>Bacillati</taxon>
        <taxon>Bacillota</taxon>
        <taxon>Bacilli</taxon>
        <taxon>Bacillales</taxon>
        <taxon>Paenibacillaceae</taxon>
        <taxon>Paenibacillus</taxon>
    </lineage>
</organism>
<gene>
    <name evidence="8" type="ORF">E6C60_1700</name>
</gene>
<keyword evidence="1" id="KW-0597">Phosphoprotein</keyword>
<dbReference type="InterPro" id="IPR039420">
    <property type="entry name" value="WalR-like"/>
</dbReference>
<dbReference type="GO" id="GO:0000976">
    <property type="term" value="F:transcription cis-regulatory region binding"/>
    <property type="evidence" value="ECO:0007669"/>
    <property type="project" value="TreeGrafter"/>
</dbReference>
<name>A0A4P8XJ66_9BACL</name>
<feature type="domain" description="Response regulatory" evidence="7">
    <location>
        <begin position="147"/>
        <end position="263"/>
    </location>
</feature>
<protein>
    <submittedName>
        <fullName evidence="8">Response regulator receiver domain protein</fullName>
    </submittedName>
</protein>
<reference evidence="8 9" key="1">
    <citation type="submission" date="2019-05" db="EMBL/GenBank/DDBJ databases">
        <authorList>
            <person name="Chen C."/>
        </authorList>
    </citation>
    <scope>NUCLEOTIDE SEQUENCE [LARGE SCALE GENOMIC DNA]</scope>
    <source>
        <strain evidence="8 9">HB172198</strain>
    </source>
</reference>
<dbReference type="EMBL" id="CP040396">
    <property type="protein sequence ID" value="QCT02415.1"/>
    <property type="molecule type" value="Genomic_DNA"/>
</dbReference>
<dbReference type="AlphaFoldDB" id="A0A4P8XJ66"/>
<dbReference type="SMART" id="SM00448">
    <property type="entry name" value="REC"/>
    <property type="match status" value="1"/>
</dbReference>
<dbReference type="GO" id="GO:0032993">
    <property type="term" value="C:protein-DNA complex"/>
    <property type="evidence" value="ECO:0007669"/>
    <property type="project" value="TreeGrafter"/>
</dbReference>
<evidence type="ECO:0000256" key="6">
    <source>
        <dbReference type="PROSITE-ProRule" id="PRU00169"/>
    </source>
</evidence>
<dbReference type="Proteomes" id="UP000300879">
    <property type="component" value="Chromosome"/>
</dbReference>
<evidence type="ECO:0000256" key="4">
    <source>
        <dbReference type="ARBA" id="ARBA00023125"/>
    </source>
</evidence>
<dbReference type="GO" id="GO:0006355">
    <property type="term" value="P:regulation of DNA-templated transcription"/>
    <property type="evidence" value="ECO:0007669"/>
    <property type="project" value="TreeGrafter"/>
</dbReference>
<dbReference type="InterPro" id="IPR001789">
    <property type="entry name" value="Sig_transdc_resp-reg_receiver"/>
</dbReference>
<evidence type="ECO:0000259" key="7">
    <source>
        <dbReference type="PROSITE" id="PS50110"/>
    </source>
</evidence>
<evidence type="ECO:0000313" key="8">
    <source>
        <dbReference type="EMBL" id="QCT02415.1"/>
    </source>
</evidence>
<dbReference type="KEGG" id="palo:E6C60_1700"/>
<evidence type="ECO:0000256" key="2">
    <source>
        <dbReference type="ARBA" id="ARBA00023012"/>
    </source>
</evidence>
<evidence type="ECO:0000256" key="5">
    <source>
        <dbReference type="ARBA" id="ARBA00023163"/>
    </source>
</evidence>
<keyword evidence="4" id="KW-0238">DNA-binding</keyword>
<keyword evidence="2" id="KW-0902">Two-component regulatory system</keyword>
<dbReference type="Pfam" id="PF00072">
    <property type="entry name" value="Response_reg"/>
    <property type="match status" value="1"/>
</dbReference>
<dbReference type="PROSITE" id="PS50110">
    <property type="entry name" value="RESPONSE_REGULATORY"/>
    <property type="match status" value="1"/>
</dbReference>
<comment type="caution">
    <text evidence="6">Lacks conserved residue(s) required for the propagation of feature annotation.</text>
</comment>
<keyword evidence="3" id="KW-0805">Transcription regulation</keyword>
<keyword evidence="9" id="KW-1185">Reference proteome</keyword>
<dbReference type="PANTHER" id="PTHR48111:SF1">
    <property type="entry name" value="TWO-COMPONENT RESPONSE REGULATOR ORR33"/>
    <property type="match status" value="1"/>
</dbReference>
<dbReference type="PANTHER" id="PTHR48111">
    <property type="entry name" value="REGULATOR OF RPOS"/>
    <property type="match status" value="1"/>
</dbReference>
<dbReference type="OrthoDB" id="2690598at2"/>
<evidence type="ECO:0000256" key="3">
    <source>
        <dbReference type="ARBA" id="ARBA00023015"/>
    </source>
</evidence>